<keyword evidence="3" id="KW-1185">Reference proteome</keyword>
<accession>A0A0M3DGQ4</accession>
<reference evidence="2 3" key="1">
    <citation type="submission" date="2015-04" db="EMBL/GenBank/DDBJ databases">
        <title>Microcin producing Clostridium sp. JC272T.</title>
        <authorList>
            <person name="Jyothsna T."/>
            <person name="Sasikala C."/>
            <person name="Ramana C."/>
        </authorList>
    </citation>
    <scope>NUCLEOTIDE SEQUENCE [LARGE SCALE GENOMIC DNA]</scope>
    <source>
        <strain evidence="2 3">JC272</strain>
    </source>
</reference>
<dbReference type="AlphaFoldDB" id="A0A0M3DGQ4"/>
<organism evidence="2 3">
    <name type="scientific">Paraclostridium benzoelyticum</name>
    <dbReference type="NCBI Taxonomy" id="1629550"/>
    <lineage>
        <taxon>Bacteria</taxon>
        <taxon>Bacillati</taxon>
        <taxon>Bacillota</taxon>
        <taxon>Clostridia</taxon>
        <taxon>Peptostreptococcales</taxon>
        <taxon>Peptostreptococcaceae</taxon>
        <taxon>Paraclostridium</taxon>
    </lineage>
</organism>
<name>A0A0M3DGQ4_9FIRM</name>
<dbReference type="PATRIC" id="fig|1629550.3.peg.1311"/>
<keyword evidence="1" id="KW-0472">Membrane</keyword>
<dbReference type="Proteomes" id="UP000034407">
    <property type="component" value="Unassembled WGS sequence"/>
</dbReference>
<feature type="transmembrane region" description="Helical" evidence="1">
    <location>
        <begin position="30"/>
        <end position="51"/>
    </location>
</feature>
<feature type="transmembrane region" description="Helical" evidence="1">
    <location>
        <begin position="7"/>
        <end position="24"/>
    </location>
</feature>
<dbReference type="EMBL" id="LBBT01000199">
    <property type="protein sequence ID" value="KKY01316.1"/>
    <property type="molecule type" value="Genomic_DNA"/>
</dbReference>
<evidence type="ECO:0000313" key="3">
    <source>
        <dbReference type="Proteomes" id="UP000034407"/>
    </source>
</evidence>
<evidence type="ECO:0000256" key="1">
    <source>
        <dbReference type="SAM" id="Phobius"/>
    </source>
</evidence>
<keyword evidence="1" id="KW-1133">Transmembrane helix</keyword>
<gene>
    <name evidence="2" type="ORF">VN21_09310</name>
</gene>
<feature type="transmembrane region" description="Helical" evidence="1">
    <location>
        <begin position="72"/>
        <end position="91"/>
    </location>
</feature>
<keyword evidence="1" id="KW-0812">Transmembrane</keyword>
<comment type="caution">
    <text evidence="2">The sequence shown here is derived from an EMBL/GenBank/DDBJ whole genome shotgun (WGS) entry which is preliminary data.</text>
</comment>
<evidence type="ECO:0000313" key="2">
    <source>
        <dbReference type="EMBL" id="KKY01316.1"/>
    </source>
</evidence>
<sequence length="94" mass="10863">MGINIKRFLFSILLICATLVSFVFHSQKGFNISISIIFIPFSLLYLLKLSFPEFKVFSEISYQYNELSSVEKLSCLVNLLLICIWLVAQIYCLI</sequence>
<protein>
    <submittedName>
        <fullName evidence="2">Uncharacterized protein</fullName>
    </submittedName>
</protein>
<proteinExistence type="predicted"/>